<organism evidence="2 3">
    <name type="scientific">Hohenbuehelia grisea</name>
    <dbReference type="NCBI Taxonomy" id="104357"/>
    <lineage>
        <taxon>Eukaryota</taxon>
        <taxon>Fungi</taxon>
        <taxon>Dikarya</taxon>
        <taxon>Basidiomycota</taxon>
        <taxon>Agaricomycotina</taxon>
        <taxon>Agaricomycetes</taxon>
        <taxon>Agaricomycetidae</taxon>
        <taxon>Agaricales</taxon>
        <taxon>Pleurotineae</taxon>
        <taxon>Pleurotaceae</taxon>
        <taxon>Hohenbuehelia</taxon>
    </lineage>
</organism>
<feature type="compositionally biased region" description="Polar residues" evidence="1">
    <location>
        <begin position="8"/>
        <end position="23"/>
    </location>
</feature>
<evidence type="ECO:0000313" key="2">
    <source>
        <dbReference type="EMBL" id="KAL0948959.1"/>
    </source>
</evidence>
<accession>A0ABR3J054</accession>
<feature type="region of interest" description="Disordered" evidence="1">
    <location>
        <begin position="1"/>
        <end position="81"/>
    </location>
</feature>
<dbReference type="EMBL" id="JASNQZ010000012">
    <property type="protein sequence ID" value="KAL0948959.1"/>
    <property type="molecule type" value="Genomic_DNA"/>
</dbReference>
<feature type="compositionally biased region" description="Low complexity" evidence="1">
    <location>
        <begin position="34"/>
        <end position="58"/>
    </location>
</feature>
<proteinExistence type="predicted"/>
<reference evidence="3" key="1">
    <citation type="submission" date="2024-06" db="EMBL/GenBank/DDBJ databases">
        <title>Multi-omics analyses provide insights into the biosynthesis of the anticancer antibiotic pleurotin in Hohenbuehelia grisea.</title>
        <authorList>
            <person name="Weaver J.A."/>
            <person name="Alberti F."/>
        </authorList>
    </citation>
    <scope>NUCLEOTIDE SEQUENCE [LARGE SCALE GENOMIC DNA]</scope>
    <source>
        <strain evidence="3">T-177</strain>
    </source>
</reference>
<comment type="caution">
    <text evidence="2">The sequence shown here is derived from an EMBL/GenBank/DDBJ whole genome shotgun (WGS) entry which is preliminary data.</text>
</comment>
<name>A0ABR3J054_9AGAR</name>
<gene>
    <name evidence="2" type="ORF">HGRIS_009062</name>
</gene>
<protein>
    <submittedName>
        <fullName evidence="2">Uncharacterized protein</fullName>
    </submittedName>
</protein>
<sequence>MSFVQKMKFQSSTQKPSYPSTGHYSHPLNGLLPTSSQSTLQTMSSSQSQFSKKSTTSSNGPAQMLDDDNMSWGPPKRSKRS</sequence>
<keyword evidence="3" id="KW-1185">Reference proteome</keyword>
<evidence type="ECO:0000313" key="3">
    <source>
        <dbReference type="Proteomes" id="UP001556367"/>
    </source>
</evidence>
<evidence type="ECO:0000256" key="1">
    <source>
        <dbReference type="SAM" id="MobiDB-lite"/>
    </source>
</evidence>
<dbReference type="Proteomes" id="UP001556367">
    <property type="component" value="Unassembled WGS sequence"/>
</dbReference>